<feature type="compositionally biased region" description="Acidic residues" evidence="2">
    <location>
        <begin position="484"/>
        <end position="495"/>
    </location>
</feature>
<dbReference type="Proteomes" id="UP001217918">
    <property type="component" value="Unassembled WGS sequence"/>
</dbReference>
<feature type="region of interest" description="Disordered" evidence="2">
    <location>
        <begin position="454"/>
        <end position="509"/>
    </location>
</feature>
<sequence length="612" mass="65949">MEDMETSAPKRRRTSPRTAAPVQTKTTTPTDSPPHPDAPSTKRPSFGSPTKASMERSNPEILRRRGSSSKKAKAGGILANYPFGRRDRLRPSLPPGFLPEPEPGEEDEGGDQGTEGILPPTPQHPDPVVSTPPSGIHHTPSKRPARSRQLAARIASSPLNPRPVDFPLSAAARIRGPTGHLRALPPLDPDAEKKGKRDALLANIADLESHLELARRESERVRSLGLVGLEPTPPEKAEEILALLDRCALPPEKEAAPDPARLWAEAALDPIALLPFGQAPSSSSLPSLFSAPTEAKADEADVALSHHPIPMTAAEALPYVQALTPLTFGSSISTLPPDPGEASSLRQRHVISVASSAPWAGLFAARIELTVDTGNHSVAQLRVPRLDPAATAELHPLVEVLCGDGGGNSALARNVNVLTWAMGTWLRSAVRRAEVWRRLDAELGSEEKLRELVAGMRTRKRRRRGRARPGGRKGSQKPAVGEEKDGEEEEEEEEEEKGRKAGSGTQDLLPYMGRTAMEFEIATRQDDGGRPGDGDADRARVRLQWKMEFDWAGEVRNKIGVLVGAPARWHQADDRARVASLPTLFDELLEAGEDPAVAVKKVVALLAGEPLG</sequence>
<evidence type="ECO:0000256" key="2">
    <source>
        <dbReference type="SAM" id="MobiDB-lite"/>
    </source>
</evidence>
<proteinExistence type="predicted"/>
<feature type="compositionally biased region" description="Basic residues" evidence="2">
    <location>
        <begin position="457"/>
        <end position="475"/>
    </location>
</feature>
<accession>A0AAD9HYJ4</accession>
<reference evidence="3" key="1">
    <citation type="journal article" date="2023" name="Mol. Plant Microbe Interact.">
        <title>Elucidating the Obligate Nature and Biological Capacity of an Invasive Fungal Corn Pathogen.</title>
        <authorList>
            <person name="MacCready J.S."/>
            <person name="Roggenkamp E.M."/>
            <person name="Gdanetz K."/>
            <person name="Chilvers M.I."/>
        </authorList>
    </citation>
    <scope>NUCLEOTIDE SEQUENCE</scope>
    <source>
        <strain evidence="3">PM02</strain>
    </source>
</reference>
<keyword evidence="4" id="KW-1185">Reference proteome</keyword>
<dbReference type="EMBL" id="JAQQPM010000001">
    <property type="protein sequence ID" value="KAK2067284.1"/>
    <property type="molecule type" value="Genomic_DNA"/>
</dbReference>
<evidence type="ECO:0000313" key="3">
    <source>
        <dbReference type="EMBL" id="KAK2067284.1"/>
    </source>
</evidence>
<feature type="compositionally biased region" description="Pro residues" evidence="2">
    <location>
        <begin position="92"/>
        <end position="101"/>
    </location>
</feature>
<dbReference type="AlphaFoldDB" id="A0AAD9HYJ4"/>
<evidence type="ECO:0000313" key="4">
    <source>
        <dbReference type="Proteomes" id="UP001217918"/>
    </source>
</evidence>
<feature type="compositionally biased region" description="Basic and acidic residues" evidence="2">
    <location>
        <begin position="53"/>
        <end position="63"/>
    </location>
</feature>
<evidence type="ECO:0000256" key="1">
    <source>
        <dbReference type="SAM" id="Coils"/>
    </source>
</evidence>
<keyword evidence="1" id="KW-0175">Coiled coil</keyword>
<comment type="caution">
    <text evidence="3">The sequence shown here is derived from an EMBL/GenBank/DDBJ whole genome shotgun (WGS) entry which is preliminary data.</text>
</comment>
<gene>
    <name evidence="3" type="ORF">P8C59_001040</name>
</gene>
<feature type="region of interest" description="Disordered" evidence="2">
    <location>
        <begin position="1"/>
        <end position="164"/>
    </location>
</feature>
<organism evidence="3 4">
    <name type="scientific">Phyllachora maydis</name>
    <dbReference type="NCBI Taxonomy" id="1825666"/>
    <lineage>
        <taxon>Eukaryota</taxon>
        <taxon>Fungi</taxon>
        <taxon>Dikarya</taxon>
        <taxon>Ascomycota</taxon>
        <taxon>Pezizomycotina</taxon>
        <taxon>Sordariomycetes</taxon>
        <taxon>Sordariomycetidae</taxon>
        <taxon>Phyllachorales</taxon>
        <taxon>Phyllachoraceae</taxon>
        <taxon>Phyllachora</taxon>
    </lineage>
</organism>
<name>A0AAD9HYJ4_9PEZI</name>
<feature type="coiled-coil region" evidence="1">
    <location>
        <begin position="197"/>
        <end position="224"/>
    </location>
</feature>
<feature type="compositionally biased region" description="Low complexity" evidence="2">
    <location>
        <begin position="18"/>
        <end position="30"/>
    </location>
</feature>
<protein>
    <submittedName>
        <fullName evidence="3">Uncharacterized protein</fullName>
    </submittedName>
</protein>
<feature type="compositionally biased region" description="Basic residues" evidence="2">
    <location>
        <begin position="64"/>
        <end position="73"/>
    </location>
</feature>